<dbReference type="SUPFAM" id="SSF53335">
    <property type="entry name" value="S-adenosyl-L-methionine-dependent methyltransferases"/>
    <property type="match status" value="1"/>
</dbReference>
<accession>A0ABW0S386</accession>
<dbReference type="InterPro" id="IPR029063">
    <property type="entry name" value="SAM-dependent_MTases_sf"/>
</dbReference>
<gene>
    <name evidence="5" type="ORF">ACFPO9_14670</name>
</gene>
<evidence type="ECO:0000256" key="2">
    <source>
        <dbReference type="ARBA" id="ARBA00022603"/>
    </source>
</evidence>
<organism evidence="5 6">
    <name type="scientific">Massilia aerilata</name>
    <dbReference type="NCBI Taxonomy" id="453817"/>
    <lineage>
        <taxon>Bacteria</taxon>
        <taxon>Pseudomonadati</taxon>
        <taxon>Pseudomonadota</taxon>
        <taxon>Betaproteobacteria</taxon>
        <taxon>Burkholderiales</taxon>
        <taxon>Oxalobacteraceae</taxon>
        <taxon>Telluria group</taxon>
        <taxon>Massilia</taxon>
    </lineage>
</organism>
<keyword evidence="2 5" id="KW-0489">Methyltransferase</keyword>
<dbReference type="RefSeq" id="WP_379771861.1">
    <property type="nucleotide sequence ID" value="NZ_JBHSMZ010000010.1"/>
</dbReference>
<evidence type="ECO:0000313" key="5">
    <source>
        <dbReference type="EMBL" id="MFC5549757.1"/>
    </source>
</evidence>
<dbReference type="Pfam" id="PF08241">
    <property type="entry name" value="Methyltransf_11"/>
    <property type="match status" value="1"/>
</dbReference>
<sequence>MSSARAGRQEGARNWFDQGGSAYARFRPEYPRQLATQLASMAPDSTLAVDVGCGNGQLTQLLAPYFDQVVGLDPSADQIANAVPNARIAYRCAPAEQLPLPDASASLITAAQAAHWFDLPAFYAEVRRIAMPGAILALVSYGVLKLEAELDARFQAFYWDEIGPYWPPERKLVDTGYATIDFPFEELAPPALAIRLDWHLSEFLGYLTTWSAVRSAREAGREELLVGFAGDIAALWGDPDRRRPVCWPIAMRIGRI</sequence>
<dbReference type="EMBL" id="JBHSMZ010000010">
    <property type="protein sequence ID" value="MFC5549757.1"/>
    <property type="molecule type" value="Genomic_DNA"/>
</dbReference>
<evidence type="ECO:0000259" key="4">
    <source>
        <dbReference type="Pfam" id="PF08241"/>
    </source>
</evidence>
<name>A0ABW0S386_9BURK</name>
<keyword evidence="3" id="KW-0808">Transferase</keyword>
<dbReference type="Gene3D" id="3.40.50.150">
    <property type="entry name" value="Vaccinia Virus protein VP39"/>
    <property type="match status" value="1"/>
</dbReference>
<dbReference type="PANTHER" id="PTHR44942:SF4">
    <property type="entry name" value="METHYLTRANSFERASE TYPE 11 DOMAIN-CONTAINING PROTEIN"/>
    <property type="match status" value="1"/>
</dbReference>
<comment type="caution">
    <text evidence="5">The sequence shown here is derived from an EMBL/GenBank/DDBJ whole genome shotgun (WGS) entry which is preliminary data.</text>
</comment>
<evidence type="ECO:0000256" key="3">
    <source>
        <dbReference type="ARBA" id="ARBA00022679"/>
    </source>
</evidence>
<dbReference type="GO" id="GO:0032259">
    <property type="term" value="P:methylation"/>
    <property type="evidence" value="ECO:0007669"/>
    <property type="project" value="UniProtKB-KW"/>
</dbReference>
<reference evidence="6" key="1">
    <citation type="journal article" date="2019" name="Int. J. Syst. Evol. Microbiol.">
        <title>The Global Catalogue of Microorganisms (GCM) 10K type strain sequencing project: providing services to taxonomists for standard genome sequencing and annotation.</title>
        <authorList>
            <consortium name="The Broad Institute Genomics Platform"/>
            <consortium name="The Broad Institute Genome Sequencing Center for Infectious Disease"/>
            <person name="Wu L."/>
            <person name="Ma J."/>
        </authorList>
    </citation>
    <scope>NUCLEOTIDE SEQUENCE [LARGE SCALE GENOMIC DNA]</scope>
    <source>
        <strain evidence="6">CGMCC 4.5798</strain>
    </source>
</reference>
<dbReference type="GO" id="GO:0008168">
    <property type="term" value="F:methyltransferase activity"/>
    <property type="evidence" value="ECO:0007669"/>
    <property type="project" value="UniProtKB-KW"/>
</dbReference>
<dbReference type="InterPro" id="IPR051052">
    <property type="entry name" value="Diverse_substrate_MTase"/>
</dbReference>
<proteinExistence type="inferred from homology"/>
<dbReference type="PANTHER" id="PTHR44942">
    <property type="entry name" value="METHYLTRANSF_11 DOMAIN-CONTAINING PROTEIN"/>
    <property type="match status" value="1"/>
</dbReference>
<comment type="similarity">
    <text evidence="1">Belongs to the methyltransferase superfamily.</text>
</comment>
<feature type="domain" description="Methyltransferase type 11" evidence="4">
    <location>
        <begin position="49"/>
        <end position="137"/>
    </location>
</feature>
<evidence type="ECO:0000313" key="6">
    <source>
        <dbReference type="Proteomes" id="UP001596086"/>
    </source>
</evidence>
<dbReference type="InterPro" id="IPR013216">
    <property type="entry name" value="Methyltransf_11"/>
</dbReference>
<protein>
    <submittedName>
        <fullName evidence="5">Class I SAM-dependent methyltransferase</fullName>
    </submittedName>
</protein>
<evidence type="ECO:0000256" key="1">
    <source>
        <dbReference type="ARBA" id="ARBA00008361"/>
    </source>
</evidence>
<dbReference type="Proteomes" id="UP001596086">
    <property type="component" value="Unassembled WGS sequence"/>
</dbReference>
<keyword evidence="6" id="KW-1185">Reference proteome</keyword>
<dbReference type="CDD" id="cd02440">
    <property type="entry name" value="AdoMet_MTases"/>
    <property type="match status" value="1"/>
</dbReference>